<keyword evidence="2" id="KW-1185">Reference proteome</keyword>
<proteinExistence type="predicted"/>
<dbReference type="RefSeq" id="WP_377314846.1">
    <property type="nucleotide sequence ID" value="NZ_JBHUIY010000006.1"/>
</dbReference>
<organism evidence="1 2">
    <name type="scientific">Phaeospirillum tilakii</name>
    <dbReference type="NCBI Taxonomy" id="741673"/>
    <lineage>
        <taxon>Bacteria</taxon>
        <taxon>Pseudomonadati</taxon>
        <taxon>Pseudomonadota</taxon>
        <taxon>Alphaproteobacteria</taxon>
        <taxon>Rhodospirillales</taxon>
        <taxon>Rhodospirillaceae</taxon>
        <taxon>Phaeospirillum</taxon>
    </lineage>
</organism>
<dbReference type="EMBL" id="JBHUIY010000006">
    <property type="protein sequence ID" value="MFD2233062.1"/>
    <property type="molecule type" value="Genomic_DNA"/>
</dbReference>
<name>A0ABW5C8C6_9PROT</name>
<gene>
    <name evidence="1" type="ORF">ACFSNB_04520</name>
</gene>
<comment type="caution">
    <text evidence="1">The sequence shown here is derived from an EMBL/GenBank/DDBJ whole genome shotgun (WGS) entry which is preliminary data.</text>
</comment>
<dbReference type="Pfam" id="PF11225">
    <property type="entry name" value="DUF3024"/>
    <property type="match status" value="1"/>
</dbReference>
<dbReference type="InterPro" id="IPR021388">
    <property type="entry name" value="DUF3024"/>
</dbReference>
<protein>
    <submittedName>
        <fullName evidence="1">Uncharacterized protein</fullName>
    </submittedName>
</protein>
<evidence type="ECO:0000313" key="2">
    <source>
        <dbReference type="Proteomes" id="UP001597296"/>
    </source>
</evidence>
<accession>A0ABW5C8C6</accession>
<reference evidence="2" key="1">
    <citation type="journal article" date="2019" name="Int. J. Syst. Evol. Microbiol.">
        <title>The Global Catalogue of Microorganisms (GCM) 10K type strain sequencing project: providing services to taxonomists for standard genome sequencing and annotation.</title>
        <authorList>
            <consortium name="The Broad Institute Genomics Platform"/>
            <consortium name="The Broad Institute Genome Sequencing Center for Infectious Disease"/>
            <person name="Wu L."/>
            <person name="Ma J."/>
        </authorList>
    </citation>
    <scope>NUCLEOTIDE SEQUENCE [LARGE SCALE GENOMIC DNA]</scope>
    <source>
        <strain evidence="2">KCTC 15012</strain>
    </source>
</reference>
<dbReference type="Proteomes" id="UP001597296">
    <property type="component" value="Unassembled WGS sequence"/>
</dbReference>
<evidence type="ECO:0000313" key="1">
    <source>
        <dbReference type="EMBL" id="MFD2233062.1"/>
    </source>
</evidence>
<sequence>MAKRLGSWGRALSKDDKAAIAATCDRFIADVLIPRFLPEIRPTPFNYPVALFGKWRGERYSFIRRYRSGFADNAGEEFDAPFARLDHQGNHRFDLMWHRHTGQWLCLHPDLTLPEALRLMETEGLVQPL</sequence>